<dbReference type="InterPro" id="IPR025476">
    <property type="entry name" value="Helitron_helicase-like"/>
</dbReference>
<protein>
    <recommendedName>
        <fullName evidence="1">ATP-dependent DNA helicase</fullName>
        <ecNumber evidence="1">5.6.2.3</ecNumber>
    </recommendedName>
</protein>
<dbReference type="RefSeq" id="XP_003738851.3">
    <property type="nucleotide sequence ID" value="XM_003738803.3"/>
</dbReference>
<keyword evidence="1" id="KW-0547">Nucleotide-binding</keyword>
<dbReference type="Pfam" id="PF14214">
    <property type="entry name" value="Helitron_like_N"/>
    <property type="match status" value="1"/>
</dbReference>
<feature type="region of interest" description="Disordered" evidence="2">
    <location>
        <begin position="567"/>
        <end position="595"/>
    </location>
</feature>
<feature type="domain" description="Helitron helicase-like" evidence="4">
    <location>
        <begin position="108"/>
        <end position="262"/>
    </location>
</feature>
<dbReference type="PANTHER" id="PTHR47642:SF5">
    <property type="entry name" value="ATP-DEPENDENT DNA HELICASE"/>
    <property type="match status" value="1"/>
</dbReference>
<proteinExistence type="inferred from homology"/>
<comment type="catalytic activity">
    <reaction evidence="1">
        <text>ATP + H2O = ADP + phosphate + H(+)</text>
        <dbReference type="Rhea" id="RHEA:13065"/>
        <dbReference type="ChEBI" id="CHEBI:15377"/>
        <dbReference type="ChEBI" id="CHEBI:15378"/>
        <dbReference type="ChEBI" id="CHEBI:30616"/>
        <dbReference type="ChEBI" id="CHEBI:43474"/>
        <dbReference type="ChEBI" id="CHEBI:456216"/>
        <dbReference type="EC" id="5.6.2.3"/>
    </reaction>
</comment>
<feature type="compositionally biased region" description="Acidic residues" evidence="2">
    <location>
        <begin position="574"/>
        <end position="585"/>
    </location>
</feature>
<dbReference type="GO" id="GO:0005524">
    <property type="term" value="F:ATP binding"/>
    <property type="evidence" value="ECO:0007669"/>
    <property type="project" value="UniProtKB-KW"/>
</dbReference>
<dbReference type="InterPro" id="IPR036691">
    <property type="entry name" value="Endo/exonu/phosph_ase_sf"/>
</dbReference>
<keyword evidence="1" id="KW-0347">Helicase</keyword>
<comment type="cofactor">
    <cofactor evidence="1">
        <name>Mg(2+)</name>
        <dbReference type="ChEBI" id="CHEBI:18420"/>
    </cofactor>
</comment>
<keyword evidence="1" id="KW-0227">DNA damage</keyword>
<evidence type="ECO:0000256" key="2">
    <source>
        <dbReference type="SAM" id="MobiDB-lite"/>
    </source>
</evidence>
<dbReference type="InterPro" id="IPR010285">
    <property type="entry name" value="DNA_helicase_pif1-like_DEAD"/>
</dbReference>
<dbReference type="PANTHER" id="PTHR47642">
    <property type="entry name" value="ATP-DEPENDENT DNA HELICASE"/>
    <property type="match status" value="1"/>
</dbReference>
<dbReference type="Proteomes" id="UP000694867">
    <property type="component" value="Unplaced"/>
</dbReference>
<comment type="similarity">
    <text evidence="1">Belongs to the helicase family.</text>
</comment>
<keyword evidence="1" id="KW-0067">ATP-binding</keyword>
<evidence type="ECO:0000259" key="4">
    <source>
        <dbReference type="Pfam" id="PF14214"/>
    </source>
</evidence>
<dbReference type="InterPro" id="IPR027417">
    <property type="entry name" value="P-loop_NTPase"/>
</dbReference>
<dbReference type="GeneID" id="100907261"/>
<dbReference type="GO" id="GO:0006281">
    <property type="term" value="P:DNA repair"/>
    <property type="evidence" value="ECO:0007669"/>
    <property type="project" value="UniProtKB-KW"/>
</dbReference>
<dbReference type="Pfam" id="PF05970">
    <property type="entry name" value="PIF1"/>
    <property type="match status" value="1"/>
</dbReference>
<dbReference type="GO" id="GO:0006310">
    <property type="term" value="P:DNA recombination"/>
    <property type="evidence" value="ECO:0007669"/>
    <property type="project" value="UniProtKB-KW"/>
</dbReference>
<sequence>MWNEEHCLDIAPGQNSRAESLLYDTYAEELSFPAIYLGCPRIIKTGVDRSRATACSMCMSEIRRKDRRGVTPQHVLYMAMKILRFRVRDGIQNMYRCLRSTVNITRSMIENREFVERLIDTNQAFLKSIPNSVQYWACRKKDLFAMIRQLGKPTAFMTLSANETHWPHLLRVLNRLSDDSESLGGDLGVDEILGKLDRYERARLVAEDPVVCSIYFHKLVLVIMSMLTSNKSHNPFGRYRVVDFFLRIEFQHRGSPHAHIILWLDNDPAEEIGEDMPRTAQALTDLCSVDEKDLRCTEMIRNQTHSHTFTCTKRGEQHCRFNIPYWPMDRTRVLIPLKKDDQRRKLLKPKVSDARKKLETKAYDSIEAYLNDIDCDYEAYLNLIRSNLQRPSVIFKRNMNQIFINTFHPWIASVLNSNMDLQFILDPYSSAAYVVDYVNKSNRGISNLHREMLKIHEDNPEYDQAALMSKVGLKVLNSVEMSSQEAAWYLLRQPMSWASRSTVSIPTMPQHERYKSRKRKSVMDSENLAEDSTNIWTKNIIEKYEERPKVLESITLAQFVAWYEPKSQPRFNEDPDAEDYDDPEDGPDRQTERGYRRRDKCKIIRYRNYERDDQLNYKREMVTLHIPFRNELLEIIDRNKFIEIFNSNELMIVERRKEFEAHLDIDSVLQEIEAMCSSTEEVVEGIESESDDAVPTLIDNPNDDDLQAHANPSNISAVRARSNVMSKEEYCALIRKSNAEQRELILEVIHRLHQTDREPIQIFLTGPAGCGKTFTLKALMETYNRYSQQHNTQNNAYIATATTGKAAVSINGVTVHAAFRLTLSRQTTHLSPDLIQTYRHCLRNVKCVIIDEISMCGSHTFNSVNSRLQAMTGEYDKNFGGLDLLACGDLKQLPPVNASPVYCATRNTLGGQAILWQSLDYFPLVQVVRQKESHFSTLLTKIGSGENLTMEEQNVIQSRFRTHQWCEENLPNGVIRLYYNNADVEAYNMKTIPITENSEQSIAADTYSGYRTETERRDAISRVHKLNSKDTGNLPYTITLTESYPYMLTVNVDVEDGLVNGAIGKLRRIEHYPSGRDGTQSIRVWLEFETEYVGRHLRKKCRPHVHCKPGFLDERWVPIDLRSVNINITPKIKCRRLQLPLAPACALTIHKSQGGTFDQIVYEYNKQHRQQLVYVALSRVTSLEGLFLTNAKDEFIFHHAKCAINPSVKEVQNEYNRLASHHLPTITRSIIEFLKPADNRRSLLLININAQSLAAHAEDISTDVVLQRADLIVATETWNHPSSTTVKIDGFNLEQESRCDNRAGGVAIYKRNDSRMSIEPLLSHPGSSMGLEGHASSEHVKFRCNIAGNLLNISLSWLLSDAVSSATNTLPRRCRIALILNKSQL</sequence>
<dbReference type="SUPFAM" id="SSF52540">
    <property type="entry name" value="P-loop containing nucleoside triphosphate hydrolases"/>
    <property type="match status" value="2"/>
</dbReference>
<evidence type="ECO:0000256" key="1">
    <source>
        <dbReference type="RuleBase" id="RU363044"/>
    </source>
</evidence>
<keyword evidence="5" id="KW-1185">Reference proteome</keyword>
<feature type="domain" description="DNA helicase Pif1-like DEAD-box helicase" evidence="3">
    <location>
        <begin position="738"/>
        <end position="946"/>
    </location>
</feature>
<dbReference type="CDD" id="cd18809">
    <property type="entry name" value="SF1_C_RecD"/>
    <property type="match status" value="1"/>
</dbReference>
<dbReference type="Gene3D" id="3.40.50.300">
    <property type="entry name" value="P-loop containing nucleotide triphosphate hydrolases"/>
    <property type="match status" value="2"/>
</dbReference>
<keyword evidence="1" id="KW-0233">DNA recombination</keyword>
<dbReference type="EC" id="5.6.2.3" evidence="1"/>
<dbReference type="GO" id="GO:0016787">
    <property type="term" value="F:hydrolase activity"/>
    <property type="evidence" value="ECO:0007669"/>
    <property type="project" value="UniProtKB-KW"/>
</dbReference>
<evidence type="ECO:0000313" key="5">
    <source>
        <dbReference type="Proteomes" id="UP000694867"/>
    </source>
</evidence>
<dbReference type="GO" id="GO:0000723">
    <property type="term" value="P:telomere maintenance"/>
    <property type="evidence" value="ECO:0007669"/>
    <property type="project" value="InterPro"/>
</dbReference>
<dbReference type="InterPro" id="IPR051055">
    <property type="entry name" value="PIF1_helicase"/>
</dbReference>
<dbReference type="SUPFAM" id="SSF56219">
    <property type="entry name" value="DNase I-like"/>
    <property type="match status" value="1"/>
</dbReference>
<dbReference type="KEGG" id="goe:100907261"/>
<accession>A0AAJ6VVG5</accession>
<evidence type="ECO:0000259" key="3">
    <source>
        <dbReference type="Pfam" id="PF05970"/>
    </source>
</evidence>
<organism evidence="5 6">
    <name type="scientific">Galendromus occidentalis</name>
    <name type="common">western predatory mite</name>
    <dbReference type="NCBI Taxonomy" id="34638"/>
    <lineage>
        <taxon>Eukaryota</taxon>
        <taxon>Metazoa</taxon>
        <taxon>Ecdysozoa</taxon>
        <taxon>Arthropoda</taxon>
        <taxon>Chelicerata</taxon>
        <taxon>Arachnida</taxon>
        <taxon>Acari</taxon>
        <taxon>Parasitiformes</taxon>
        <taxon>Mesostigmata</taxon>
        <taxon>Gamasina</taxon>
        <taxon>Phytoseioidea</taxon>
        <taxon>Phytoseiidae</taxon>
        <taxon>Typhlodrominae</taxon>
        <taxon>Galendromus</taxon>
    </lineage>
</organism>
<gene>
    <name evidence="6" type="primary">LOC100907261</name>
</gene>
<keyword evidence="1" id="KW-0234">DNA repair</keyword>
<keyword evidence="1" id="KW-0378">Hydrolase</keyword>
<dbReference type="GO" id="GO:0043139">
    <property type="term" value="F:5'-3' DNA helicase activity"/>
    <property type="evidence" value="ECO:0007669"/>
    <property type="project" value="UniProtKB-EC"/>
</dbReference>
<name>A0AAJ6VVG5_9ACAR</name>
<evidence type="ECO:0000313" key="6">
    <source>
        <dbReference type="RefSeq" id="XP_003738851.3"/>
    </source>
</evidence>
<reference evidence="6" key="1">
    <citation type="submission" date="2025-08" db="UniProtKB">
        <authorList>
            <consortium name="RefSeq"/>
        </authorList>
    </citation>
    <scope>IDENTIFICATION</scope>
</reference>